<dbReference type="Gene3D" id="3.30.300.30">
    <property type="match status" value="1"/>
</dbReference>
<dbReference type="PROSITE" id="PS50075">
    <property type="entry name" value="CARRIER"/>
    <property type="match status" value="1"/>
</dbReference>
<dbReference type="PROSITE" id="PS00455">
    <property type="entry name" value="AMP_BINDING"/>
    <property type="match status" value="1"/>
</dbReference>
<dbReference type="Gene3D" id="3.40.50.12780">
    <property type="entry name" value="N-terminal domain of ligase-like"/>
    <property type="match status" value="1"/>
</dbReference>
<keyword evidence="6" id="KW-1185">Reference proteome</keyword>
<evidence type="ECO:0000256" key="3">
    <source>
        <dbReference type="ARBA" id="ARBA00022553"/>
    </source>
</evidence>
<dbReference type="SMART" id="SM00823">
    <property type="entry name" value="PKS_PP"/>
    <property type="match status" value="1"/>
</dbReference>
<dbReference type="Proteomes" id="UP001596220">
    <property type="component" value="Unassembled WGS sequence"/>
</dbReference>
<evidence type="ECO:0000256" key="2">
    <source>
        <dbReference type="ARBA" id="ARBA00022450"/>
    </source>
</evidence>
<accession>A0ABW1PER9</accession>
<sequence>MTAVISAAPVTESQLGLLVVHRSVPVGNLYTVLVELRLDPDRSAAEVRAALTAVLNAQPALRLAFRELPEPAAWLREPFTEQEVPLRHVPVDRDFGARTGRALAELAAEGFDPGEAPLLRAVHLSSTSGDASTLLLSVHHTVFDGYSLQPLVRDLDAALAGTLDVAAVRPVRERALRRELDAQVRAAAEAATEERAEAIAARLRGTAPVVLYPRPHRPTTTDFRGARRELPLSAAASAAVDRAITALGVTPFTFFSAVWSAVLARHGGTDRVTFGSPLMARRTLASHDLCGFFVNTLPLVVDVDWDRAFAEHARTAVDREVDAVRRAVTVPFGRVVRHADPDRDGARNPLFSAMLAMQDSTATPPGSAVRAVREHGTGTAKFDLWLGVTPTPDGWVLELEHDLDLLPEPIAGAVEDSLRLALDRAAADPSTPLRDLFDDASAREARHTDGFRREPPCADLDGWLARVAARRPDAVAVEEEGRALTYAELGREVAAVAAGLRGRGVAPGRVVGLTTTTLVDTVVAVLAVLRLRATFLPLDPALPAERLAYVVGRADCRIAVGGGDPGVPVFPVAELRDTAAGAGDPGAPSEEDGVYVMFTSGSTGNPKGVLMHNRPLVNLTAWQLDALDMDEGTRFLQYAPLGFDVSFQEIVPTLAAGGTVVSRDPADRRDLPAVARRVLDAAVTHVYLPVAALRPFVQAAEGLEFGHLRYVCVSGEQLVLDDVVREFFARHPGVRLVNLYGPTETHAVTTHRLSAEDPHWPAHVPIGVPLTGVTAQVVDRTGHLAPRGVAGELLLGGDCPALGYVGEPGRTAERFVPDPRGTTRYRTGDQVLWDADGVLVFLGRDDHQVKIRGHRVELGEVEVVAQRHPGVRRAVAVARGDGADRHLVLFVQGDVPDPEALRRRLADALPPYMVPLRTFTAAEVPLTGNGKVDRAALLRRADAAADERGPDRGGRTTPDDPLEAELQALWAELLDHPAPPLDRSLLEVGAHSLTVLLALGRVEQEHGVRVPFLDFFRAPTVSALAALVRGLR</sequence>
<protein>
    <submittedName>
        <fullName evidence="5">Amino acid adenylation domain-containing protein</fullName>
    </submittedName>
</protein>
<organism evidence="5 6">
    <name type="scientific">Saccharothrix lopnurensis</name>
    <dbReference type="NCBI Taxonomy" id="1670621"/>
    <lineage>
        <taxon>Bacteria</taxon>
        <taxon>Bacillati</taxon>
        <taxon>Actinomycetota</taxon>
        <taxon>Actinomycetes</taxon>
        <taxon>Pseudonocardiales</taxon>
        <taxon>Pseudonocardiaceae</taxon>
        <taxon>Saccharothrix</taxon>
    </lineage>
</organism>
<gene>
    <name evidence="5" type="ORF">ACFP3R_32350</name>
</gene>
<dbReference type="InterPro" id="IPR036736">
    <property type="entry name" value="ACP-like_sf"/>
</dbReference>
<dbReference type="SUPFAM" id="SSF52777">
    <property type="entry name" value="CoA-dependent acyltransferases"/>
    <property type="match status" value="2"/>
</dbReference>
<dbReference type="InterPro" id="IPR020806">
    <property type="entry name" value="PKS_PP-bd"/>
</dbReference>
<dbReference type="InterPro" id="IPR006162">
    <property type="entry name" value="Ppantetheine_attach_site"/>
</dbReference>
<dbReference type="PANTHER" id="PTHR45527:SF1">
    <property type="entry name" value="FATTY ACID SYNTHASE"/>
    <property type="match status" value="1"/>
</dbReference>
<dbReference type="Gene3D" id="1.10.1200.10">
    <property type="entry name" value="ACP-like"/>
    <property type="match status" value="1"/>
</dbReference>
<dbReference type="Pfam" id="PF00501">
    <property type="entry name" value="AMP-binding"/>
    <property type="match status" value="1"/>
</dbReference>
<dbReference type="PANTHER" id="PTHR45527">
    <property type="entry name" value="NONRIBOSOMAL PEPTIDE SYNTHETASE"/>
    <property type="match status" value="1"/>
</dbReference>
<evidence type="ECO:0000256" key="1">
    <source>
        <dbReference type="ARBA" id="ARBA00001957"/>
    </source>
</evidence>
<dbReference type="InterPro" id="IPR001242">
    <property type="entry name" value="Condensation_dom"/>
</dbReference>
<evidence type="ECO:0000313" key="5">
    <source>
        <dbReference type="EMBL" id="MFC6093983.1"/>
    </source>
</evidence>
<feature type="domain" description="Carrier" evidence="4">
    <location>
        <begin position="957"/>
        <end position="1032"/>
    </location>
</feature>
<dbReference type="InterPro" id="IPR025110">
    <property type="entry name" value="AMP-bd_C"/>
</dbReference>
<dbReference type="Gene3D" id="3.30.559.30">
    <property type="entry name" value="Nonribosomal peptide synthetase, condensation domain"/>
    <property type="match status" value="1"/>
</dbReference>
<dbReference type="InterPro" id="IPR010071">
    <property type="entry name" value="AA_adenyl_dom"/>
</dbReference>
<dbReference type="InterPro" id="IPR042099">
    <property type="entry name" value="ANL_N_sf"/>
</dbReference>
<dbReference type="Pfam" id="PF00550">
    <property type="entry name" value="PP-binding"/>
    <property type="match status" value="1"/>
</dbReference>
<dbReference type="Gene3D" id="3.30.559.10">
    <property type="entry name" value="Chloramphenicol acetyltransferase-like domain"/>
    <property type="match status" value="1"/>
</dbReference>
<proteinExistence type="predicted"/>
<dbReference type="CDD" id="cd05930">
    <property type="entry name" value="A_NRPS"/>
    <property type="match status" value="1"/>
</dbReference>
<reference evidence="6" key="1">
    <citation type="journal article" date="2019" name="Int. J. Syst. Evol. Microbiol.">
        <title>The Global Catalogue of Microorganisms (GCM) 10K type strain sequencing project: providing services to taxonomists for standard genome sequencing and annotation.</title>
        <authorList>
            <consortium name="The Broad Institute Genomics Platform"/>
            <consortium name="The Broad Institute Genome Sequencing Center for Infectious Disease"/>
            <person name="Wu L."/>
            <person name="Ma J."/>
        </authorList>
    </citation>
    <scope>NUCLEOTIDE SEQUENCE [LARGE SCALE GENOMIC DNA]</scope>
    <source>
        <strain evidence="6">CGMCC 4.7246</strain>
    </source>
</reference>
<dbReference type="SUPFAM" id="SSF47336">
    <property type="entry name" value="ACP-like"/>
    <property type="match status" value="1"/>
</dbReference>
<dbReference type="Pfam" id="PF13193">
    <property type="entry name" value="AMP-binding_C"/>
    <property type="match status" value="1"/>
</dbReference>
<dbReference type="InterPro" id="IPR009081">
    <property type="entry name" value="PP-bd_ACP"/>
</dbReference>
<dbReference type="InterPro" id="IPR045851">
    <property type="entry name" value="AMP-bd_C_sf"/>
</dbReference>
<dbReference type="InterPro" id="IPR020845">
    <property type="entry name" value="AMP-binding_CS"/>
</dbReference>
<dbReference type="EMBL" id="JBHSQO010000053">
    <property type="protein sequence ID" value="MFC6093983.1"/>
    <property type="molecule type" value="Genomic_DNA"/>
</dbReference>
<comment type="caution">
    <text evidence="5">The sequence shown here is derived from an EMBL/GenBank/DDBJ whole genome shotgun (WGS) entry which is preliminary data.</text>
</comment>
<dbReference type="NCBIfam" id="TIGR01733">
    <property type="entry name" value="AA-adenyl-dom"/>
    <property type="match status" value="1"/>
</dbReference>
<dbReference type="InterPro" id="IPR000873">
    <property type="entry name" value="AMP-dep_synth/lig_dom"/>
</dbReference>
<dbReference type="Pfam" id="PF00668">
    <property type="entry name" value="Condensation"/>
    <property type="match status" value="1"/>
</dbReference>
<comment type="cofactor">
    <cofactor evidence="1">
        <name>pantetheine 4'-phosphate</name>
        <dbReference type="ChEBI" id="CHEBI:47942"/>
    </cofactor>
</comment>
<evidence type="ECO:0000259" key="4">
    <source>
        <dbReference type="PROSITE" id="PS50075"/>
    </source>
</evidence>
<dbReference type="SUPFAM" id="SSF56801">
    <property type="entry name" value="Acetyl-CoA synthetase-like"/>
    <property type="match status" value="1"/>
</dbReference>
<evidence type="ECO:0000313" key="6">
    <source>
        <dbReference type="Proteomes" id="UP001596220"/>
    </source>
</evidence>
<keyword evidence="3" id="KW-0597">Phosphoprotein</keyword>
<name>A0ABW1PER9_9PSEU</name>
<dbReference type="RefSeq" id="WP_380641701.1">
    <property type="nucleotide sequence ID" value="NZ_JBHSQO010000053.1"/>
</dbReference>
<keyword evidence="2" id="KW-0596">Phosphopantetheine</keyword>
<dbReference type="InterPro" id="IPR023213">
    <property type="entry name" value="CAT-like_dom_sf"/>
</dbReference>
<dbReference type="PROSITE" id="PS00012">
    <property type="entry name" value="PHOSPHOPANTETHEINE"/>
    <property type="match status" value="1"/>
</dbReference>